<accession>A0A7Y0YIW7</accession>
<comment type="catalytic activity">
    <reaction evidence="1">
        <text>ATP + protein L-histidine = ADP + protein N-phospho-L-histidine.</text>
        <dbReference type="EC" id="2.7.13.3"/>
    </reaction>
</comment>
<organism evidence="7 8">
    <name type="scientific">Mobiluncus mulieris</name>
    <dbReference type="NCBI Taxonomy" id="2052"/>
    <lineage>
        <taxon>Bacteria</taxon>
        <taxon>Bacillati</taxon>
        <taxon>Actinomycetota</taxon>
        <taxon>Actinomycetes</taxon>
        <taxon>Actinomycetales</taxon>
        <taxon>Actinomycetaceae</taxon>
        <taxon>Mobiluncus</taxon>
    </lineage>
</organism>
<dbReference type="Proteomes" id="UP000575397">
    <property type="component" value="Unassembled WGS sequence"/>
</dbReference>
<feature type="coiled-coil region" evidence="6">
    <location>
        <begin position="45"/>
        <end position="72"/>
    </location>
</feature>
<evidence type="ECO:0000256" key="4">
    <source>
        <dbReference type="ARBA" id="ARBA00022777"/>
    </source>
</evidence>
<keyword evidence="6" id="KW-0175">Coiled coil</keyword>
<evidence type="ECO:0000256" key="5">
    <source>
        <dbReference type="ARBA" id="ARBA00023012"/>
    </source>
</evidence>
<dbReference type="InterPro" id="IPR050482">
    <property type="entry name" value="Sensor_HK_TwoCompSys"/>
</dbReference>
<dbReference type="EMBL" id="JABCUS010000041">
    <property type="protein sequence ID" value="NMX04466.1"/>
    <property type="molecule type" value="Genomic_DNA"/>
</dbReference>
<keyword evidence="5" id="KW-0902">Two-component regulatory system</keyword>
<evidence type="ECO:0000256" key="2">
    <source>
        <dbReference type="ARBA" id="ARBA00012438"/>
    </source>
</evidence>
<name>A0A7Y0YIW7_9ACTO</name>
<protein>
    <recommendedName>
        <fullName evidence="2">histidine kinase</fullName>
        <ecNumber evidence="2">2.7.13.3</ecNumber>
    </recommendedName>
</protein>
<keyword evidence="4" id="KW-0418">Kinase</keyword>
<gene>
    <name evidence="7" type="ORF">HHJ77_11290</name>
</gene>
<evidence type="ECO:0000313" key="8">
    <source>
        <dbReference type="Proteomes" id="UP000575397"/>
    </source>
</evidence>
<evidence type="ECO:0000256" key="3">
    <source>
        <dbReference type="ARBA" id="ARBA00022679"/>
    </source>
</evidence>
<evidence type="ECO:0000313" key="7">
    <source>
        <dbReference type="EMBL" id="NMX04466.1"/>
    </source>
</evidence>
<dbReference type="EC" id="2.7.13.3" evidence="2"/>
<reference evidence="7 8" key="1">
    <citation type="submission" date="2020-04" db="EMBL/GenBank/DDBJ databases">
        <title>Antimicrobial susceptibility and clonality of vaginal-derived multi-drug resistant Mobiluncus isolates in China.</title>
        <authorList>
            <person name="Zhang X."/>
        </authorList>
    </citation>
    <scope>NUCLEOTIDE SEQUENCE [LARGE SCALE GENOMIC DNA]</scope>
    <source>
        <strain evidence="7 8">12</strain>
    </source>
</reference>
<dbReference type="GO" id="GO:0004673">
    <property type="term" value="F:protein histidine kinase activity"/>
    <property type="evidence" value="ECO:0007669"/>
    <property type="project" value="UniProtKB-EC"/>
</dbReference>
<dbReference type="Gene3D" id="3.30.565.10">
    <property type="entry name" value="Histidine kinase-like ATPase, C-terminal domain"/>
    <property type="match status" value="1"/>
</dbReference>
<evidence type="ECO:0000256" key="6">
    <source>
        <dbReference type="SAM" id="Coils"/>
    </source>
</evidence>
<proteinExistence type="predicted"/>
<evidence type="ECO:0000256" key="1">
    <source>
        <dbReference type="ARBA" id="ARBA00000085"/>
    </source>
</evidence>
<comment type="caution">
    <text evidence="7">The sequence shown here is derived from an EMBL/GenBank/DDBJ whole genome shotgun (WGS) entry which is preliminary data.</text>
</comment>
<dbReference type="InterPro" id="IPR036890">
    <property type="entry name" value="HATPase_C_sf"/>
</dbReference>
<dbReference type="PANTHER" id="PTHR24421">
    <property type="entry name" value="NITRATE/NITRITE SENSOR PROTEIN NARX-RELATED"/>
    <property type="match status" value="1"/>
</dbReference>
<keyword evidence="3" id="KW-0808">Transferase</keyword>
<sequence>MLYFSAELLALFTATRPIPQLTGFLLDASLVLPLGFFLRWHRLNTETMSTRLRQAKEEVAQVETRIRQDLATELHDTIARDLVRLVVLANRLEKHPDSATSEDFRLISELSTSASLGIRPVISGLDKRRSRKNITQIIEEVASMLSARDMKLRTVGTSELAALLTRQQLLLAALMIQECATNALKYGVPGTEVALEATLDESRVLLLTMRNEISPAPNYAGVSTGFGLNNLESRLNEESGELFFGKVEQQWIIKAVIPPS</sequence>
<dbReference type="AlphaFoldDB" id="A0A7Y0YIW7"/>
<dbReference type="GO" id="GO:0000160">
    <property type="term" value="P:phosphorelay signal transduction system"/>
    <property type="evidence" value="ECO:0007669"/>
    <property type="project" value="UniProtKB-KW"/>
</dbReference>
<dbReference type="PANTHER" id="PTHR24421:SF10">
    <property type="entry name" value="NITRATE_NITRITE SENSOR PROTEIN NARQ"/>
    <property type="match status" value="1"/>
</dbReference>